<organism evidence="2 3">
    <name type="scientific">Massilia solisilvae</name>
    <dbReference type="NCBI Taxonomy" id="1811225"/>
    <lineage>
        <taxon>Bacteria</taxon>
        <taxon>Pseudomonadati</taxon>
        <taxon>Pseudomonadota</taxon>
        <taxon>Betaproteobacteria</taxon>
        <taxon>Burkholderiales</taxon>
        <taxon>Oxalobacteraceae</taxon>
        <taxon>Telluria group</taxon>
        <taxon>Massilia</taxon>
    </lineage>
</organism>
<dbReference type="RefSeq" id="WP_258854568.1">
    <property type="nucleotide sequence ID" value="NZ_JANUGV010000001.1"/>
</dbReference>
<dbReference type="InterPro" id="IPR001173">
    <property type="entry name" value="Glyco_trans_2-like"/>
</dbReference>
<dbReference type="CDD" id="cd00761">
    <property type="entry name" value="Glyco_tranf_GTA_type"/>
    <property type="match status" value="1"/>
</dbReference>
<keyword evidence="3" id="KW-1185">Reference proteome</keyword>
<dbReference type="EMBL" id="JANUGV010000001">
    <property type="protein sequence ID" value="MCS0606767.1"/>
    <property type="molecule type" value="Genomic_DNA"/>
</dbReference>
<protein>
    <submittedName>
        <fullName evidence="2">Glycosyltransferase</fullName>
    </submittedName>
</protein>
<dbReference type="SUPFAM" id="SSF53448">
    <property type="entry name" value="Nucleotide-diphospho-sugar transferases"/>
    <property type="match status" value="1"/>
</dbReference>
<dbReference type="Gene3D" id="3.90.550.10">
    <property type="entry name" value="Spore Coat Polysaccharide Biosynthesis Protein SpsA, Chain A"/>
    <property type="match status" value="1"/>
</dbReference>
<dbReference type="Proteomes" id="UP001205861">
    <property type="component" value="Unassembled WGS sequence"/>
</dbReference>
<dbReference type="PANTHER" id="PTHR43685">
    <property type="entry name" value="GLYCOSYLTRANSFERASE"/>
    <property type="match status" value="1"/>
</dbReference>
<gene>
    <name evidence="2" type="ORF">NX773_01135</name>
</gene>
<accession>A0ABT2BE59</accession>
<evidence type="ECO:0000259" key="1">
    <source>
        <dbReference type="Pfam" id="PF00535"/>
    </source>
</evidence>
<feature type="domain" description="Glycosyltransferase 2-like" evidence="1">
    <location>
        <begin position="14"/>
        <end position="128"/>
    </location>
</feature>
<dbReference type="Pfam" id="PF00535">
    <property type="entry name" value="Glycos_transf_2"/>
    <property type="match status" value="1"/>
</dbReference>
<comment type="caution">
    <text evidence="2">The sequence shown here is derived from an EMBL/GenBank/DDBJ whole genome shotgun (WGS) entry which is preliminary data.</text>
</comment>
<dbReference type="InterPro" id="IPR050834">
    <property type="entry name" value="Glycosyltransf_2"/>
</dbReference>
<sequence length="362" mass="39865">MQAQLASRGSPAVSIVVPAYNAQDLVAACLQSIVPQMTAAHELVLVDDGSRDRTAECAQAVFDERPGLRARLVRQPNGGVAAARNRGLLEARGAYLCFVDADDLLLPGALAALDRAIERHRPDVVAWDFLMWHPHKERKTRRVALGYAPQQSVTGRDAILSPFFANRHMYVWAHVIRRAIYAGLPQPVFPPGRVFEDVAVLSRLLSECASLVRLPLPAVAYRQHAASLTRAISPTWCVDFALAQRQVKSTFAERGASQALRLFIDAAACHFYIGIVKNSYQLPWAQGRAARRQVKEIFLDSLFHAPGQVLDAMATGALPWPDPARERAVARQVRLALGDSLCFALARAASRRIKLWQRMAAA</sequence>
<dbReference type="PANTHER" id="PTHR43685:SF11">
    <property type="entry name" value="GLYCOSYLTRANSFERASE TAGX-RELATED"/>
    <property type="match status" value="1"/>
</dbReference>
<dbReference type="InterPro" id="IPR029044">
    <property type="entry name" value="Nucleotide-diphossugar_trans"/>
</dbReference>
<evidence type="ECO:0000313" key="3">
    <source>
        <dbReference type="Proteomes" id="UP001205861"/>
    </source>
</evidence>
<reference evidence="2 3" key="1">
    <citation type="submission" date="2022-08" db="EMBL/GenBank/DDBJ databases">
        <title>Reclassification of Massilia species as members of the genera Telluria, Duganella, Pseudoduganella, Mokoshia gen. nov. and Zemynaea gen. nov. using orthogonal and non-orthogonal genome-based approaches.</title>
        <authorList>
            <person name="Bowman J.P."/>
        </authorList>
    </citation>
    <scope>NUCLEOTIDE SEQUENCE [LARGE SCALE GENOMIC DNA]</scope>
    <source>
        <strain evidence="2 3">JCM 31607</strain>
    </source>
</reference>
<proteinExistence type="predicted"/>
<name>A0ABT2BE59_9BURK</name>
<evidence type="ECO:0000313" key="2">
    <source>
        <dbReference type="EMBL" id="MCS0606767.1"/>
    </source>
</evidence>